<dbReference type="Pfam" id="PF01584">
    <property type="entry name" value="CheW"/>
    <property type="match status" value="1"/>
</dbReference>
<comment type="caution">
    <text evidence="2">The sequence shown here is derived from an EMBL/GenBank/DDBJ whole genome shotgun (WGS) entry which is preliminary data.</text>
</comment>
<dbReference type="SMART" id="SM00260">
    <property type="entry name" value="CheW"/>
    <property type="match status" value="1"/>
</dbReference>
<dbReference type="Gene3D" id="2.40.50.180">
    <property type="entry name" value="CheA-289, Domain 4"/>
    <property type="match status" value="1"/>
</dbReference>
<dbReference type="InterPro" id="IPR002545">
    <property type="entry name" value="CheW-lke_dom"/>
</dbReference>
<gene>
    <name evidence="2" type="ORF">ACFPTR_02590</name>
</gene>
<sequence>MTVAEKKDLKVIVFQLKDEEYAIEVDYVTSIEKMQKITRIPGVPSYIKGVMNLRGVIIPVVDLRSRFQLEEIDYEENTRILVLNKDGDEIGFIVDGANDVIDISSTDIEPTPEVVGGVKEEYLRGVVKMGDRLFTLLHLEKILPKVKD</sequence>
<reference evidence="3" key="1">
    <citation type="journal article" date="2019" name="Int. J. Syst. Evol. Microbiol.">
        <title>The Global Catalogue of Microorganisms (GCM) 10K type strain sequencing project: providing services to taxonomists for standard genome sequencing and annotation.</title>
        <authorList>
            <consortium name="The Broad Institute Genomics Platform"/>
            <consortium name="The Broad Institute Genome Sequencing Center for Infectious Disease"/>
            <person name="Wu L."/>
            <person name="Ma J."/>
        </authorList>
    </citation>
    <scope>NUCLEOTIDE SEQUENCE [LARGE SCALE GENOMIC DNA]</scope>
    <source>
        <strain evidence="3">CGMCC 1.15790</strain>
    </source>
</reference>
<proteinExistence type="predicted"/>
<dbReference type="InterPro" id="IPR039315">
    <property type="entry name" value="CheW"/>
</dbReference>
<evidence type="ECO:0000313" key="3">
    <source>
        <dbReference type="Proteomes" id="UP001596143"/>
    </source>
</evidence>
<dbReference type="InterPro" id="IPR036061">
    <property type="entry name" value="CheW-like_dom_sf"/>
</dbReference>
<dbReference type="PROSITE" id="PS50851">
    <property type="entry name" value="CHEW"/>
    <property type="match status" value="1"/>
</dbReference>
<organism evidence="2 3">
    <name type="scientific">Aliibacillus thermotolerans</name>
    <dbReference type="NCBI Taxonomy" id="1834418"/>
    <lineage>
        <taxon>Bacteria</taxon>
        <taxon>Bacillati</taxon>
        <taxon>Bacillota</taxon>
        <taxon>Bacilli</taxon>
        <taxon>Bacillales</taxon>
        <taxon>Bacillaceae</taxon>
        <taxon>Aliibacillus</taxon>
    </lineage>
</organism>
<dbReference type="CDD" id="cd00732">
    <property type="entry name" value="CheW"/>
    <property type="match status" value="1"/>
</dbReference>
<dbReference type="PANTHER" id="PTHR22617">
    <property type="entry name" value="CHEMOTAXIS SENSOR HISTIDINE KINASE-RELATED"/>
    <property type="match status" value="1"/>
</dbReference>
<evidence type="ECO:0000313" key="2">
    <source>
        <dbReference type="EMBL" id="MFC5627780.1"/>
    </source>
</evidence>
<feature type="domain" description="CheW-like" evidence="1">
    <location>
        <begin position="8"/>
        <end position="148"/>
    </location>
</feature>
<evidence type="ECO:0000259" key="1">
    <source>
        <dbReference type="PROSITE" id="PS50851"/>
    </source>
</evidence>
<protein>
    <submittedName>
        <fullName evidence="2">Chemotaxis protein CheW</fullName>
    </submittedName>
</protein>
<name>A0ABW0U2S8_9BACI</name>
<accession>A0ABW0U2S8</accession>
<dbReference type="SUPFAM" id="SSF50341">
    <property type="entry name" value="CheW-like"/>
    <property type="match status" value="1"/>
</dbReference>
<dbReference type="EMBL" id="JBHSPF010000015">
    <property type="protein sequence ID" value="MFC5627780.1"/>
    <property type="molecule type" value="Genomic_DNA"/>
</dbReference>
<dbReference type="RefSeq" id="WP_270896393.1">
    <property type="nucleotide sequence ID" value="NZ_JBHSPF010000015.1"/>
</dbReference>
<dbReference type="PANTHER" id="PTHR22617:SF23">
    <property type="entry name" value="CHEMOTAXIS PROTEIN CHEW"/>
    <property type="match status" value="1"/>
</dbReference>
<dbReference type="Proteomes" id="UP001596143">
    <property type="component" value="Unassembled WGS sequence"/>
</dbReference>
<keyword evidence="3" id="KW-1185">Reference proteome</keyword>
<dbReference type="Gene3D" id="2.30.30.40">
    <property type="entry name" value="SH3 Domains"/>
    <property type="match status" value="1"/>
</dbReference>